<dbReference type="Gene3D" id="1.10.10.1100">
    <property type="entry name" value="BFD-like [2Fe-2S]-binding domain"/>
    <property type="match status" value="1"/>
</dbReference>
<evidence type="ECO:0000256" key="2">
    <source>
        <dbReference type="SAM" id="MobiDB-lite"/>
    </source>
</evidence>
<gene>
    <name evidence="5" type="ORF">NCTC9695_02395</name>
</gene>
<reference evidence="5 6" key="1">
    <citation type="submission" date="2018-12" db="EMBL/GenBank/DDBJ databases">
        <authorList>
            <consortium name="Pathogen Informatics"/>
        </authorList>
    </citation>
    <scope>NUCLEOTIDE SEQUENCE [LARGE SCALE GENOMIC DNA]</scope>
    <source>
        <strain evidence="5 6">NCTC9695</strain>
    </source>
</reference>
<dbReference type="EMBL" id="LR134182">
    <property type="protein sequence ID" value="VEB41953.1"/>
    <property type="molecule type" value="Genomic_DNA"/>
</dbReference>
<evidence type="ECO:0000259" key="3">
    <source>
        <dbReference type="Pfam" id="PF04324"/>
    </source>
</evidence>
<dbReference type="Pfam" id="PF04324">
    <property type="entry name" value="Fer2_BFD"/>
    <property type="match status" value="1"/>
</dbReference>
<evidence type="ECO:0000256" key="1">
    <source>
        <dbReference type="ARBA" id="ARBA00023002"/>
    </source>
</evidence>
<dbReference type="PANTHER" id="PTHR42949:SF3">
    <property type="entry name" value="ANAEROBIC GLYCEROL-3-PHOSPHATE DEHYDROGENASE SUBUNIT B"/>
    <property type="match status" value="1"/>
</dbReference>
<feature type="compositionally biased region" description="Basic and acidic residues" evidence="2">
    <location>
        <begin position="128"/>
        <end position="145"/>
    </location>
</feature>
<dbReference type="InterPro" id="IPR017224">
    <property type="entry name" value="Opine_Oxase_asu/HCN_bsu"/>
</dbReference>
<protein>
    <submittedName>
        <fullName evidence="5">sn-glycerol-3-phosphate dehydrogenase subunit A</fullName>
    </submittedName>
</protein>
<evidence type="ECO:0000259" key="4">
    <source>
        <dbReference type="Pfam" id="PF07992"/>
    </source>
</evidence>
<evidence type="ECO:0000313" key="6">
    <source>
        <dbReference type="Proteomes" id="UP000275777"/>
    </source>
</evidence>
<accession>A0A3S4I610</accession>
<dbReference type="InterPro" id="IPR023753">
    <property type="entry name" value="FAD/NAD-binding_dom"/>
</dbReference>
<dbReference type="Pfam" id="PF07992">
    <property type="entry name" value="Pyr_redox_2"/>
    <property type="match status" value="2"/>
</dbReference>
<proteinExistence type="predicted"/>
<dbReference type="InterPro" id="IPR036188">
    <property type="entry name" value="FAD/NAD-bd_sf"/>
</dbReference>
<evidence type="ECO:0000313" key="5">
    <source>
        <dbReference type="EMBL" id="VEB41953.1"/>
    </source>
</evidence>
<name>A0A3S4I610_CHRVL</name>
<dbReference type="InterPro" id="IPR041854">
    <property type="entry name" value="BFD-like_2Fe2S-bd_dom_sf"/>
</dbReference>
<keyword evidence="1" id="KW-0560">Oxidoreductase</keyword>
<dbReference type="InterPro" id="IPR051691">
    <property type="entry name" value="Metab_Enz_Cyan_OpOx_G3PDH"/>
</dbReference>
<dbReference type="InterPro" id="IPR007419">
    <property type="entry name" value="BFD-like_2Fe2S-bd_dom"/>
</dbReference>
<dbReference type="SUPFAM" id="SSF51905">
    <property type="entry name" value="FAD/NAD(P)-binding domain"/>
    <property type="match status" value="1"/>
</dbReference>
<sequence length="465" mass="51857">MSAKPVIVGGGPAGMSAAMELARHGVECVLLDEASRVGGVVYRGPLREGVVLDYLGERYRENMQALHREFEQVRDRIDIRLNTRVVGGGEGELFALTPDERVEAVPFSQLLLAAGCHERSVPSPAGPCRRDHAGRPAASDQERRGQAAGAHRAGRHGRCCRWWRASCTRAWKWRRLRSQRLRRLAKETIALLNQPQLFLDGLSMVAYLKRHGIPLHYGWGVVEAHGDAELGEVTVAPYDAEWRADLTRSRRLPAQTLAVGYGFIPRTQLTQQMGLEHRYADDGYLKPVNDEWQRSSRGNIHLAGDIGGLRGGEAAMISGRIAALSMLLQLGKLDEQQALRQRQACLDQMASILRFRKGIDSFTRRGRGQLALPARDTVICRCEHATRQDIDTALEQGVNDLISLKMRTRVSMGDCQGKMCVGYCSDRLREHTGKRDVGWIRPRFPLDPLPFSAFSAIDAQQTEEI</sequence>
<dbReference type="Gene3D" id="3.50.50.60">
    <property type="entry name" value="FAD/NAD(P)-binding domain"/>
    <property type="match status" value="2"/>
</dbReference>
<dbReference type="CDD" id="cd19946">
    <property type="entry name" value="GlpA-like_Fer2_BFD-like"/>
    <property type="match status" value="1"/>
</dbReference>
<dbReference type="PANTHER" id="PTHR42949">
    <property type="entry name" value="ANAEROBIC GLYCEROL-3-PHOSPHATE DEHYDROGENASE SUBUNIT B"/>
    <property type="match status" value="1"/>
</dbReference>
<dbReference type="GO" id="GO:0016491">
    <property type="term" value="F:oxidoreductase activity"/>
    <property type="evidence" value="ECO:0007669"/>
    <property type="project" value="UniProtKB-KW"/>
</dbReference>
<feature type="domain" description="FAD/NAD(P)-binding" evidence="4">
    <location>
        <begin position="206"/>
        <end position="306"/>
    </location>
</feature>
<dbReference type="Proteomes" id="UP000275777">
    <property type="component" value="Chromosome"/>
</dbReference>
<organism evidence="5 6">
    <name type="scientific">Chromobacterium violaceum</name>
    <dbReference type="NCBI Taxonomy" id="536"/>
    <lineage>
        <taxon>Bacteria</taxon>
        <taxon>Pseudomonadati</taxon>
        <taxon>Pseudomonadota</taxon>
        <taxon>Betaproteobacteria</taxon>
        <taxon>Neisseriales</taxon>
        <taxon>Chromobacteriaceae</taxon>
        <taxon>Chromobacterium</taxon>
    </lineage>
</organism>
<dbReference type="PIRSF" id="PIRSF037495">
    <property type="entry name" value="Opine_OX_OoxA/HcnB"/>
    <property type="match status" value="1"/>
</dbReference>
<feature type="region of interest" description="Disordered" evidence="2">
    <location>
        <begin position="121"/>
        <end position="150"/>
    </location>
</feature>
<dbReference type="AlphaFoldDB" id="A0A3S4I610"/>
<dbReference type="PRINTS" id="PR00368">
    <property type="entry name" value="FADPNR"/>
</dbReference>
<dbReference type="PRINTS" id="PR00469">
    <property type="entry name" value="PNDRDTASEII"/>
</dbReference>
<feature type="domain" description="BFD-like [2Fe-2S]-binding" evidence="3">
    <location>
        <begin position="378"/>
        <end position="422"/>
    </location>
</feature>
<feature type="domain" description="FAD/NAD(P)-binding" evidence="4">
    <location>
        <begin position="6"/>
        <end position="124"/>
    </location>
</feature>